<dbReference type="KEGG" id="vg:18563579"/>
<sequence length="667" mass="73310">MTTWNLTEKGTGITLSNNNLTAAGITQTSSVKSTDPKTSGKWFCEVKIDTVNYNYIGIAPSNASMTSSLSTSTDLFCYYYDGRKINSGVSAAYASSYTTGDIIGILVDFEDGILTFYKNGINQGVAYNNIKALADFCIVASSGTVSATGKVTANFGATPFAFNPLEETLPPGVKSYDGSQQLSAMNKSFIYNDNTYKAFTVGKNAIESVNIIPKMINDTTPAPYVSSASSSYGGYTAFNAFSQIFNGSSRWIAGAVAPQWAKIDLNKPNKAYSYKLSAGHVDQQTASWILQGSNDDNQWIDLHTVTKKPLAIDTYTEFPIPVPNYYRYYRVYITEVYSGGVLAQALASLSGFALMTEYIPASVSKWENISNVTPTKQQFIDKGMDNLNSLNRSVQNKSLPMLNNSEILLGEPGKVFSGTIDLEKYPDIKKVAINNYAKGTMTLKSKDHYSILTITKSRKVVNMTSNSTPSPFVASASGQSSATYAAWKAFDGSTTGSNIGWGVGVKSGWLQIDFGKKTSICGFTLHSGKNGGYYLHSSSPHDFKLTGSYDGLNWYDINEYVTTWGSNNASNTSKKFDCKYVNYRYYRLVINSSATTNIYVGEMFFEEYEIKMTEYPISNKNLLINNSGEIFFNYLIEKKDYVLQDDGSLGNFNTITTNQKPLSIKFD</sequence>
<dbReference type="InterPro" id="IPR008979">
    <property type="entry name" value="Galactose-bd-like_sf"/>
</dbReference>
<evidence type="ECO:0000313" key="7">
    <source>
        <dbReference type="Proteomes" id="UP000009273"/>
    </source>
</evidence>
<dbReference type="Pfam" id="PF00754">
    <property type="entry name" value="F5_F8_type_C"/>
    <property type="match status" value="2"/>
</dbReference>
<accession>G3MAA5</accession>
<dbReference type="SMART" id="SM00449">
    <property type="entry name" value="SPRY"/>
    <property type="match status" value="1"/>
</dbReference>
<evidence type="ECO:0000313" key="6">
    <source>
        <dbReference type="EMBL" id="AEO93623.1"/>
    </source>
</evidence>
<dbReference type="GO" id="GO:0051603">
    <property type="term" value="P:proteolysis involved in protein catabolic process"/>
    <property type="evidence" value="ECO:0007669"/>
    <property type="project" value="TreeGrafter"/>
</dbReference>
<feature type="domain" description="B30.2/SPRY" evidence="5">
    <location>
        <begin position="1"/>
        <end position="160"/>
    </location>
</feature>
<dbReference type="RefSeq" id="YP_009015667.1">
    <property type="nucleotide sequence ID" value="NC_023719.1"/>
</dbReference>
<dbReference type="EMBL" id="JN638751">
    <property type="protein sequence ID" value="AEO93623.1"/>
    <property type="molecule type" value="Genomic_DNA"/>
</dbReference>
<proteinExistence type="predicted"/>
<dbReference type="InterPro" id="IPR001870">
    <property type="entry name" value="B30.2/SPRY"/>
</dbReference>
<evidence type="ECO:0000259" key="5">
    <source>
        <dbReference type="PROSITE" id="PS50188"/>
    </source>
</evidence>
<dbReference type="SUPFAM" id="SSF49899">
    <property type="entry name" value="Concanavalin A-like lectins/glucanases"/>
    <property type="match status" value="1"/>
</dbReference>
<dbReference type="GeneID" id="18563579"/>
<dbReference type="SUPFAM" id="SSF49785">
    <property type="entry name" value="Galactose-binding domain-like"/>
    <property type="match status" value="2"/>
</dbReference>
<dbReference type="InterPro" id="IPR043136">
    <property type="entry name" value="B30.2/SPRY_sf"/>
</dbReference>
<evidence type="ECO:0000256" key="2">
    <source>
        <dbReference type="ARBA" id="ARBA00022771"/>
    </source>
</evidence>
<dbReference type="Gene3D" id="2.60.120.920">
    <property type="match status" value="1"/>
</dbReference>
<dbReference type="GO" id="GO:0004842">
    <property type="term" value="F:ubiquitin-protein transferase activity"/>
    <property type="evidence" value="ECO:0007669"/>
    <property type="project" value="InterPro"/>
</dbReference>
<dbReference type="InterPro" id="IPR003877">
    <property type="entry name" value="SPRY_dom"/>
</dbReference>
<feature type="domain" description="F5/8 type C" evidence="4">
    <location>
        <begin position="455"/>
        <end position="607"/>
    </location>
</feature>
<keyword evidence="1" id="KW-0479">Metal-binding</keyword>
<reference evidence="6 7" key="1">
    <citation type="submission" date="2011-09" db="EMBL/GenBank/DDBJ databases">
        <authorList>
            <person name="Pope W.H."/>
            <person name="Pedulla M.L."/>
            <person name="Ford M.E."/>
            <person name="Peebles C.L."/>
            <person name="Hatfull G.H."/>
            <person name="Hendrix R.W."/>
        </authorList>
    </citation>
    <scope>NUCLEOTIDE SEQUENCE [LARGE SCALE GENOMIC DNA]</scope>
    <source>
        <strain evidence="6">G</strain>
    </source>
</reference>
<dbReference type="InterPro" id="IPR013320">
    <property type="entry name" value="ConA-like_dom_sf"/>
</dbReference>
<keyword evidence="2" id="KW-0863">Zinc-finger</keyword>
<dbReference type="Pfam" id="PF00622">
    <property type="entry name" value="SPRY"/>
    <property type="match status" value="1"/>
</dbReference>
<name>G3MAA5_9CAUD</name>
<evidence type="ECO:0000256" key="1">
    <source>
        <dbReference type="ARBA" id="ARBA00022723"/>
    </source>
</evidence>
<keyword evidence="7" id="KW-1185">Reference proteome</keyword>
<dbReference type="PANTHER" id="PTHR13363:SF5">
    <property type="entry name" value="E3 UBIQUITIN-PROTEIN LIGASE RNF123"/>
    <property type="match status" value="1"/>
</dbReference>
<dbReference type="PANTHER" id="PTHR13363">
    <property type="entry name" value="RING FINGER AND SRY DOMAIN-CONTAINING"/>
    <property type="match status" value="1"/>
</dbReference>
<dbReference type="PROSITE" id="PS50022">
    <property type="entry name" value="FA58C_3"/>
    <property type="match status" value="1"/>
</dbReference>
<dbReference type="OrthoDB" id="39818at10239"/>
<organism evidence="6 7">
    <name type="scientific">Bacillus phage G</name>
    <dbReference type="NCBI Taxonomy" id="2884420"/>
    <lineage>
        <taxon>Viruses</taxon>
        <taxon>Duplodnaviria</taxon>
        <taxon>Heunggongvirae</taxon>
        <taxon>Uroviricota</taxon>
        <taxon>Caudoviricetes</taxon>
        <taxon>Donellivirus</taxon>
        <taxon>Donellivirus gee</taxon>
    </lineage>
</organism>
<protein>
    <submittedName>
        <fullName evidence="6">Gp364</fullName>
    </submittedName>
</protein>
<dbReference type="Gene3D" id="2.60.120.260">
    <property type="entry name" value="Galactose-binding domain-like"/>
    <property type="match status" value="2"/>
</dbReference>
<dbReference type="PROSITE" id="PS50188">
    <property type="entry name" value="B302_SPRY"/>
    <property type="match status" value="1"/>
</dbReference>
<evidence type="ECO:0000256" key="3">
    <source>
        <dbReference type="ARBA" id="ARBA00022833"/>
    </source>
</evidence>
<dbReference type="GO" id="GO:0008270">
    <property type="term" value="F:zinc ion binding"/>
    <property type="evidence" value="ECO:0007669"/>
    <property type="project" value="UniProtKB-KW"/>
</dbReference>
<dbReference type="InterPro" id="IPR045129">
    <property type="entry name" value="RNF123/RKP/RSPRY1"/>
</dbReference>
<gene>
    <name evidence="6" type="primary">364</name>
    <name evidence="6" type="ORF">G_364</name>
</gene>
<keyword evidence="3" id="KW-0862">Zinc</keyword>
<dbReference type="CDD" id="cd11709">
    <property type="entry name" value="SPRY"/>
    <property type="match status" value="1"/>
</dbReference>
<evidence type="ECO:0000259" key="4">
    <source>
        <dbReference type="PROSITE" id="PS50022"/>
    </source>
</evidence>
<dbReference type="InterPro" id="IPR000421">
    <property type="entry name" value="FA58C"/>
</dbReference>
<dbReference type="Proteomes" id="UP000009273">
    <property type="component" value="Segment"/>
</dbReference>